<reference evidence="1" key="1">
    <citation type="submission" date="2018-11" db="EMBL/GenBank/DDBJ databases">
        <authorList>
            <person name="Grassa J C."/>
        </authorList>
    </citation>
    <scope>NUCLEOTIDE SEQUENCE [LARGE SCALE GENOMIC DNA]</scope>
</reference>
<accession>A0A803PJP6</accession>
<organism evidence="1 2">
    <name type="scientific">Cannabis sativa</name>
    <name type="common">Hemp</name>
    <name type="synonym">Marijuana</name>
    <dbReference type="NCBI Taxonomy" id="3483"/>
    <lineage>
        <taxon>Eukaryota</taxon>
        <taxon>Viridiplantae</taxon>
        <taxon>Streptophyta</taxon>
        <taxon>Embryophyta</taxon>
        <taxon>Tracheophyta</taxon>
        <taxon>Spermatophyta</taxon>
        <taxon>Magnoliopsida</taxon>
        <taxon>eudicotyledons</taxon>
        <taxon>Gunneridae</taxon>
        <taxon>Pentapetalae</taxon>
        <taxon>rosids</taxon>
        <taxon>fabids</taxon>
        <taxon>Rosales</taxon>
        <taxon>Cannabaceae</taxon>
        <taxon>Cannabis</taxon>
    </lineage>
</organism>
<protein>
    <submittedName>
        <fullName evidence="1">Uncharacterized protein</fullName>
    </submittedName>
</protein>
<dbReference type="EMBL" id="UZAU01000486">
    <property type="status" value="NOT_ANNOTATED_CDS"/>
    <property type="molecule type" value="Genomic_DNA"/>
</dbReference>
<evidence type="ECO:0000313" key="2">
    <source>
        <dbReference type="Proteomes" id="UP000596661"/>
    </source>
</evidence>
<sequence>MPQMKRSKRLFDEYDPHVAQFIRAKLIVPKSKNLDKACGGKVITIKLFKATIESDDPRDWAFKLRPLVFNTILEHQVQLIRDDYLLP</sequence>
<dbReference type="Proteomes" id="UP000596661">
    <property type="component" value="Chromosome 5"/>
</dbReference>
<proteinExistence type="predicted"/>
<reference evidence="1" key="2">
    <citation type="submission" date="2021-03" db="UniProtKB">
        <authorList>
            <consortium name="EnsemblPlants"/>
        </authorList>
    </citation>
    <scope>IDENTIFICATION</scope>
</reference>
<name>A0A803PJP6_CANSA</name>
<dbReference type="Gramene" id="evm.model.05.1029">
    <property type="protein sequence ID" value="cds.evm.model.05.1029"/>
    <property type="gene ID" value="evm.TU.05.1029"/>
</dbReference>
<keyword evidence="2" id="KW-1185">Reference proteome</keyword>
<evidence type="ECO:0000313" key="1">
    <source>
        <dbReference type="EnsemblPlants" id="cds.evm.model.05.1029"/>
    </source>
</evidence>
<dbReference type="EnsemblPlants" id="evm.model.05.1029">
    <property type="protein sequence ID" value="cds.evm.model.05.1029"/>
    <property type="gene ID" value="evm.TU.05.1029"/>
</dbReference>
<dbReference type="AlphaFoldDB" id="A0A803PJP6"/>